<gene>
    <name evidence="1" type="ORF">VB854_16450</name>
</gene>
<evidence type="ECO:0000313" key="1">
    <source>
        <dbReference type="EMBL" id="MEA5520540.1"/>
    </source>
</evidence>
<organism evidence="1 2">
    <name type="scientific">Limnoraphis robusta CCNP1315</name>
    <dbReference type="NCBI Taxonomy" id="3110306"/>
    <lineage>
        <taxon>Bacteria</taxon>
        <taxon>Bacillati</taxon>
        <taxon>Cyanobacteriota</taxon>
        <taxon>Cyanophyceae</taxon>
        <taxon>Oscillatoriophycideae</taxon>
        <taxon>Oscillatoriales</taxon>
        <taxon>Sirenicapillariaceae</taxon>
        <taxon>Limnoraphis</taxon>
    </lineage>
</organism>
<dbReference type="EMBL" id="JAYGHT010000083">
    <property type="protein sequence ID" value="MEA5520540.1"/>
    <property type="molecule type" value="Genomic_DNA"/>
</dbReference>
<sequence length="146" mass="16506">MKETFGTIFGFLGGTVIAVEGGYKVLQHPNPERIYNRLSEAKWFLAVHWCEQFLTPAGILTNEGQLSFHNTYSLEIGEEVFLPTAHRQAVFNQCLRLKPGEKICYTIGDSDYQFNHTLEISGVEIDPRYGKVALVRSLNPILTKKS</sequence>
<dbReference type="RefSeq" id="WP_323275168.1">
    <property type="nucleotide sequence ID" value="NZ_JAYGHT010000083.1"/>
</dbReference>
<name>A0ABU5U0G2_9CYAN</name>
<comment type="caution">
    <text evidence="1">The sequence shown here is derived from an EMBL/GenBank/DDBJ whole genome shotgun (WGS) entry which is preliminary data.</text>
</comment>
<proteinExistence type="predicted"/>
<evidence type="ECO:0008006" key="3">
    <source>
        <dbReference type="Google" id="ProtNLM"/>
    </source>
</evidence>
<evidence type="ECO:0000313" key="2">
    <source>
        <dbReference type="Proteomes" id="UP001301728"/>
    </source>
</evidence>
<reference evidence="1 2" key="1">
    <citation type="submission" date="2023-12" db="EMBL/GenBank/DDBJ databases">
        <title>Baltic Sea Cyanobacteria.</title>
        <authorList>
            <person name="Delbaje E."/>
            <person name="Fewer D.P."/>
            <person name="Shishido T.K."/>
        </authorList>
    </citation>
    <scope>NUCLEOTIDE SEQUENCE [LARGE SCALE GENOMIC DNA]</scope>
    <source>
        <strain evidence="1 2">CCNP 1315</strain>
    </source>
</reference>
<dbReference type="Proteomes" id="UP001301728">
    <property type="component" value="Unassembled WGS sequence"/>
</dbReference>
<protein>
    <recommendedName>
        <fullName evidence="3">Peptidase S26 domain-containing protein</fullName>
    </recommendedName>
</protein>
<accession>A0ABU5U0G2</accession>
<keyword evidence="2" id="KW-1185">Reference proteome</keyword>